<comment type="similarity">
    <text evidence="1 8">Belongs to the cytochrome P450 family.</text>
</comment>
<protein>
    <submittedName>
        <fullName evidence="9">Hydroxyvitamin D-1 alpha hydroxylase, mitochondrial</fullName>
    </submittedName>
</protein>
<dbReference type="PROSITE" id="PS00086">
    <property type="entry name" value="CYTOCHROME_P450"/>
    <property type="match status" value="1"/>
</dbReference>
<dbReference type="PRINTS" id="PR00385">
    <property type="entry name" value="P450"/>
</dbReference>
<keyword evidence="10" id="KW-1185">Reference proteome</keyword>
<dbReference type="PRINTS" id="PR00463">
    <property type="entry name" value="EP450I"/>
</dbReference>
<comment type="cofactor">
    <cofactor evidence="7">
        <name>heme</name>
        <dbReference type="ChEBI" id="CHEBI:30413"/>
    </cofactor>
</comment>
<dbReference type="GO" id="GO:0020037">
    <property type="term" value="F:heme binding"/>
    <property type="evidence" value="ECO:0007669"/>
    <property type="project" value="InterPro"/>
</dbReference>
<dbReference type="PANTHER" id="PTHR24291:SF50">
    <property type="entry name" value="BIFUNCTIONAL ALBAFLAVENONE MONOOXYGENASE_TERPENE SYNTHASE"/>
    <property type="match status" value="1"/>
</dbReference>
<feature type="binding site" description="axial binding residue" evidence="7">
    <location>
        <position position="411"/>
    </location>
    <ligand>
        <name>heme</name>
        <dbReference type="ChEBI" id="CHEBI:30413"/>
    </ligand>
    <ligandPart>
        <name>Fe</name>
        <dbReference type="ChEBI" id="CHEBI:18248"/>
    </ligandPart>
</feature>
<dbReference type="InterPro" id="IPR001128">
    <property type="entry name" value="Cyt_P450"/>
</dbReference>
<evidence type="ECO:0000256" key="8">
    <source>
        <dbReference type="RuleBase" id="RU000461"/>
    </source>
</evidence>
<dbReference type="InterPro" id="IPR017972">
    <property type="entry name" value="Cyt_P450_CS"/>
</dbReference>
<dbReference type="AlphaFoldDB" id="A0A9N8HPX7"/>
<keyword evidence="3 7" id="KW-0479">Metal-binding</keyword>
<keyword evidence="5 7" id="KW-0408">Iron</keyword>
<evidence type="ECO:0000256" key="6">
    <source>
        <dbReference type="ARBA" id="ARBA00023033"/>
    </source>
</evidence>
<dbReference type="Gene3D" id="1.10.630.10">
    <property type="entry name" value="Cytochrome P450"/>
    <property type="match status" value="1"/>
</dbReference>
<dbReference type="EMBL" id="CAICTM010001220">
    <property type="protein sequence ID" value="CAB9521696.1"/>
    <property type="molecule type" value="Genomic_DNA"/>
</dbReference>
<evidence type="ECO:0000256" key="2">
    <source>
        <dbReference type="ARBA" id="ARBA00022617"/>
    </source>
</evidence>
<evidence type="ECO:0000256" key="1">
    <source>
        <dbReference type="ARBA" id="ARBA00010617"/>
    </source>
</evidence>
<sequence>MVETIEKWANQYGTEAGCFEFYMLGTRLLVVCREDRAREILALRPFKVTRSPEVQEAVYSVGGKGVFGAEGDQWIQEKKLVSSSLNEIHMQDYVPALRESAIALMQKWRVDAKKRPDSVVTVKRDMSHALADSVAKLFMGHNMDCLNNQKSDVAAMVFQLLKAVFLRFVSPVKYWRIPFIGQELDGFGQYLRRGMTVIDQMIMEFEEERATNSKTQSKTFLSKLYDAMEKEKSKLDHERIVGNIVTAFAAGIDTTSLTLLSALFILATNKEMQAELREHITDFDLEAAKIDDFYSKAPLLKSFLHEVHRYHCTPIITLQPTQDIPFGGTTLPKGARIMIFLSHIMLQKDSPADGVPAGPDDAPPHVFSHRRYLAPVNEDSTASNKEQKRQSVDPLTKGMSFLSFGHGVRSCPGRSYTEIFSYSFLIKMLQTFEFELAPNHPLVKIVADTVMAPDKDIELKLTPLSNDEM</sequence>
<organism evidence="9 10">
    <name type="scientific">Seminavis robusta</name>
    <dbReference type="NCBI Taxonomy" id="568900"/>
    <lineage>
        <taxon>Eukaryota</taxon>
        <taxon>Sar</taxon>
        <taxon>Stramenopiles</taxon>
        <taxon>Ochrophyta</taxon>
        <taxon>Bacillariophyta</taxon>
        <taxon>Bacillariophyceae</taxon>
        <taxon>Bacillariophycidae</taxon>
        <taxon>Naviculales</taxon>
        <taxon>Naviculaceae</taxon>
        <taxon>Seminavis</taxon>
    </lineage>
</organism>
<evidence type="ECO:0000256" key="3">
    <source>
        <dbReference type="ARBA" id="ARBA00022723"/>
    </source>
</evidence>
<dbReference type="GO" id="GO:0005506">
    <property type="term" value="F:iron ion binding"/>
    <property type="evidence" value="ECO:0007669"/>
    <property type="project" value="InterPro"/>
</dbReference>
<evidence type="ECO:0000256" key="5">
    <source>
        <dbReference type="ARBA" id="ARBA00023004"/>
    </source>
</evidence>
<evidence type="ECO:0000256" key="7">
    <source>
        <dbReference type="PIRSR" id="PIRSR602401-1"/>
    </source>
</evidence>
<keyword evidence="6 8" id="KW-0503">Monooxygenase</keyword>
<evidence type="ECO:0000313" key="9">
    <source>
        <dbReference type="EMBL" id="CAB9521696.1"/>
    </source>
</evidence>
<proteinExistence type="inferred from homology"/>
<gene>
    <name evidence="9" type="ORF">SEMRO_1222_G253850.1</name>
</gene>
<dbReference type="InterPro" id="IPR036396">
    <property type="entry name" value="Cyt_P450_sf"/>
</dbReference>
<accession>A0A9N8HPX7</accession>
<dbReference type="PANTHER" id="PTHR24291">
    <property type="entry name" value="CYTOCHROME P450 FAMILY 4"/>
    <property type="match status" value="1"/>
</dbReference>
<keyword evidence="4 8" id="KW-0560">Oxidoreductase</keyword>
<dbReference type="InterPro" id="IPR002401">
    <property type="entry name" value="Cyt_P450_E_grp-I"/>
</dbReference>
<dbReference type="GO" id="GO:0004497">
    <property type="term" value="F:monooxygenase activity"/>
    <property type="evidence" value="ECO:0007669"/>
    <property type="project" value="UniProtKB-KW"/>
</dbReference>
<dbReference type="SUPFAM" id="SSF48264">
    <property type="entry name" value="Cytochrome P450"/>
    <property type="match status" value="1"/>
</dbReference>
<keyword evidence="2 7" id="KW-0349">Heme</keyword>
<dbReference type="Proteomes" id="UP001153069">
    <property type="component" value="Unassembled WGS sequence"/>
</dbReference>
<dbReference type="CDD" id="cd00302">
    <property type="entry name" value="cytochrome_P450"/>
    <property type="match status" value="1"/>
</dbReference>
<evidence type="ECO:0000313" key="10">
    <source>
        <dbReference type="Proteomes" id="UP001153069"/>
    </source>
</evidence>
<reference evidence="9" key="1">
    <citation type="submission" date="2020-06" db="EMBL/GenBank/DDBJ databases">
        <authorList>
            <consortium name="Plant Systems Biology data submission"/>
        </authorList>
    </citation>
    <scope>NUCLEOTIDE SEQUENCE</scope>
    <source>
        <strain evidence="9">D6</strain>
    </source>
</reference>
<dbReference type="GO" id="GO:0016705">
    <property type="term" value="F:oxidoreductase activity, acting on paired donors, with incorporation or reduction of molecular oxygen"/>
    <property type="evidence" value="ECO:0007669"/>
    <property type="project" value="InterPro"/>
</dbReference>
<name>A0A9N8HPX7_9STRA</name>
<evidence type="ECO:0000256" key="4">
    <source>
        <dbReference type="ARBA" id="ARBA00023002"/>
    </source>
</evidence>
<dbReference type="Pfam" id="PF00067">
    <property type="entry name" value="p450"/>
    <property type="match status" value="1"/>
</dbReference>
<comment type="caution">
    <text evidence="9">The sequence shown here is derived from an EMBL/GenBank/DDBJ whole genome shotgun (WGS) entry which is preliminary data.</text>
</comment>
<dbReference type="InterPro" id="IPR050196">
    <property type="entry name" value="Cytochrome_P450_Monoox"/>
</dbReference>
<dbReference type="OrthoDB" id="47031at2759"/>